<evidence type="ECO:0000313" key="2">
    <source>
        <dbReference type="Proteomes" id="UP000218231"/>
    </source>
</evidence>
<comment type="caution">
    <text evidence="1">The sequence shown here is derived from an EMBL/GenBank/DDBJ whole genome shotgun (WGS) entry which is preliminary data.</text>
</comment>
<dbReference type="STRING" id="2018661.A0A2A2JUX2"/>
<dbReference type="Gene3D" id="3.80.10.10">
    <property type="entry name" value="Ribonuclease Inhibitor"/>
    <property type="match status" value="1"/>
</dbReference>
<name>A0A2A2JUX2_9BILA</name>
<dbReference type="AlphaFoldDB" id="A0A2A2JUX2"/>
<dbReference type="OrthoDB" id="5859291at2759"/>
<organism evidence="1 2">
    <name type="scientific">Diploscapter pachys</name>
    <dbReference type="NCBI Taxonomy" id="2018661"/>
    <lineage>
        <taxon>Eukaryota</taxon>
        <taxon>Metazoa</taxon>
        <taxon>Ecdysozoa</taxon>
        <taxon>Nematoda</taxon>
        <taxon>Chromadorea</taxon>
        <taxon>Rhabditida</taxon>
        <taxon>Rhabditina</taxon>
        <taxon>Rhabditomorpha</taxon>
        <taxon>Rhabditoidea</taxon>
        <taxon>Rhabditidae</taxon>
        <taxon>Diploscapter</taxon>
    </lineage>
</organism>
<dbReference type="Proteomes" id="UP000218231">
    <property type="component" value="Unassembled WGS sequence"/>
</dbReference>
<dbReference type="EMBL" id="LIAE01010204">
    <property type="protein sequence ID" value="PAV65566.1"/>
    <property type="molecule type" value="Genomic_DNA"/>
</dbReference>
<evidence type="ECO:0000313" key="1">
    <source>
        <dbReference type="EMBL" id="PAV65566.1"/>
    </source>
</evidence>
<gene>
    <name evidence="1" type="ORF">WR25_00843</name>
</gene>
<proteinExistence type="predicted"/>
<reference evidence="1 2" key="1">
    <citation type="journal article" date="2017" name="Curr. Biol.">
        <title>Genome architecture and evolution of a unichromosomal asexual nematode.</title>
        <authorList>
            <person name="Fradin H."/>
            <person name="Zegar C."/>
            <person name="Gutwein M."/>
            <person name="Lucas J."/>
            <person name="Kovtun M."/>
            <person name="Corcoran D."/>
            <person name="Baugh L.R."/>
            <person name="Kiontke K."/>
            <person name="Gunsalus K."/>
            <person name="Fitch D.H."/>
            <person name="Piano F."/>
        </authorList>
    </citation>
    <scope>NUCLEOTIDE SEQUENCE [LARGE SCALE GENOMIC DNA]</scope>
    <source>
        <strain evidence="1">PF1309</strain>
    </source>
</reference>
<accession>A0A2A2JUX2</accession>
<dbReference type="InterPro" id="IPR032675">
    <property type="entry name" value="LRR_dom_sf"/>
</dbReference>
<protein>
    <submittedName>
        <fullName evidence="1">Uncharacterized protein</fullName>
    </submittedName>
</protein>
<dbReference type="SUPFAM" id="SSF52047">
    <property type="entry name" value="RNI-like"/>
    <property type="match status" value="1"/>
</dbReference>
<keyword evidence="2" id="KW-1185">Reference proteome</keyword>
<sequence>MSALCILRPCCSKATRVTNRILIQNVRNISLPNLSKWTGSFKIYSLRRRFAEMTSNKYQEKRVTEIGPDLACLEWLVECGATAVQMSDDVTITSQKQMKEYLDKAIERKEETKMTLPIVQGDLAYEKKHPNAPRLYITNVDASDSAISNEGFKYFSECRRINKLKLNFCDYFTDDAIRELAMGRPADTVTDIEIAFNPSVSDAAVYWLVRLKSLRRAHFYFLPYVAHRLTFARHLKMALPKCTVTFPESEYVGYGYDEPTIKKQ</sequence>